<sequence>MLSWHMTYGRGEDVSAPNYDKEVSHNHIPLLASGQEVSGELSAASPERLLMASLGVGPGKRAHHHSYGSDVNQSPNIRVVDPVREFGSPGIGNVAWKERVDGWKIKQEKNVIPMSTGQATSERGGCPEE</sequence>
<name>A0A540N1L8_MALBA</name>
<proteinExistence type="predicted"/>
<reference evidence="1 2" key="1">
    <citation type="journal article" date="2019" name="G3 (Bethesda)">
        <title>Sequencing of a Wild Apple (Malus baccata) Genome Unravels the Differences Between Cultivated and Wild Apple Species Regarding Disease Resistance and Cold Tolerance.</title>
        <authorList>
            <person name="Chen X."/>
        </authorList>
    </citation>
    <scope>NUCLEOTIDE SEQUENCE [LARGE SCALE GENOMIC DNA]</scope>
    <source>
        <strain evidence="2">cv. Shandingzi</strain>
        <tissue evidence="1">Leaves</tissue>
    </source>
</reference>
<dbReference type="AlphaFoldDB" id="A0A540N1L8"/>
<accession>A0A540N1L8</accession>
<dbReference type="Proteomes" id="UP000315295">
    <property type="component" value="Unassembled WGS sequence"/>
</dbReference>
<dbReference type="STRING" id="106549.A0A540N1L8"/>
<keyword evidence="2" id="KW-1185">Reference proteome</keyword>
<gene>
    <name evidence="1" type="ORF">C1H46_009428</name>
</gene>
<comment type="caution">
    <text evidence="1">The sequence shown here is derived from an EMBL/GenBank/DDBJ whole genome shotgun (WGS) entry which is preliminary data.</text>
</comment>
<protein>
    <submittedName>
        <fullName evidence="1">Uncharacterized protein</fullName>
    </submittedName>
</protein>
<organism evidence="1 2">
    <name type="scientific">Malus baccata</name>
    <name type="common">Siberian crab apple</name>
    <name type="synonym">Pyrus baccata</name>
    <dbReference type="NCBI Taxonomy" id="106549"/>
    <lineage>
        <taxon>Eukaryota</taxon>
        <taxon>Viridiplantae</taxon>
        <taxon>Streptophyta</taxon>
        <taxon>Embryophyta</taxon>
        <taxon>Tracheophyta</taxon>
        <taxon>Spermatophyta</taxon>
        <taxon>Magnoliopsida</taxon>
        <taxon>eudicotyledons</taxon>
        <taxon>Gunneridae</taxon>
        <taxon>Pentapetalae</taxon>
        <taxon>rosids</taxon>
        <taxon>fabids</taxon>
        <taxon>Rosales</taxon>
        <taxon>Rosaceae</taxon>
        <taxon>Amygdaloideae</taxon>
        <taxon>Maleae</taxon>
        <taxon>Malus</taxon>
    </lineage>
</organism>
<dbReference type="EMBL" id="VIEB01000131">
    <property type="protein sequence ID" value="TQE04957.1"/>
    <property type="molecule type" value="Genomic_DNA"/>
</dbReference>
<evidence type="ECO:0000313" key="2">
    <source>
        <dbReference type="Proteomes" id="UP000315295"/>
    </source>
</evidence>
<evidence type="ECO:0000313" key="1">
    <source>
        <dbReference type="EMBL" id="TQE04957.1"/>
    </source>
</evidence>